<organism evidence="1 2">
    <name type="scientific">Eumeta variegata</name>
    <name type="common">Bagworm moth</name>
    <name type="synonym">Eumeta japonica</name>
    <dbReference type="NCBI Taxonomy" id="151549"/>
    <lineage>
        <taxon>Eukaryota</taxon>
        <taxon>Metazoa</taxon>
        <taxon>Ecdysozoa</taxon>
        <taxon>Arthropoda</taxon>
        <taxon>Hexapoda</taxon>
        <taxon>Insecta</taxon>
        <taxon>Pterygota</taxon>
        <taxon>Neoptera</taxon>
        <taxon>Endopterygota</taxon>
        <taxon>Lepidoptera</taxon>
        <taxon>Glossata</taxon>
        <taxon>Ditrysia</taxon>
        <taxon>Tineoidea</taxon>
        <taxon>Psychidae</taxon>
        <taxon>Oiketicinae</taxon>
        <taxon>Eumeta</taxon>
    </lineage>
</organism>
<comment type="caution">
    <text evidence="1">The sequence shown here is derived from an EMBL/GenBank/DDBJ whole genome shotgun (WGS) entry which is preliminary data.</text>
</comment>
<dbReference type="EMBL" id="BGZK01001406">
    <property type="protein sequence ID" value="GBP79246.1"/>
    <property type="molecule type" value="Genomic_DNA"/>
</dbReference>
<gene>
    <name evidence="1" type="ORF">EVAR_87341_1</name>
</gene>
<reference evidence="1 2" key="1">
    <citation type="journal article" date="2019" name="Commun. Biol.">
        <title>The bagworm genome reveals a unique fibroin gene that provides high tensile strength.</title>
        <authorList>
            <person name="Kono N."/>
            <person name="Nakamura H."/>
            <person name="Ohtoshi R."/>
            <person name="Tomita M."/>
            <person name="Numata K."/>
            <person name="Arakawa K."/>
        </authorList>
    </citation>
    <scope>NUCLEOTIDE SEQUENCE [LARGE SCALE GENOMIC DNA]</scope>
</reference>
<dbReference type="OrthoDB" id="10544163at2759"/>
<protein>
    <submittedName>
        <fullName evidence="1">Uncharacterized protein</fullName>
    </submittedName>
</protein>
<dbReference type="Proteomes" id="UP000299102">
    <property type="component" value="Unassembled WGS sequence"/>
</dbReference>
<accession>A0A4C1YSJ5</accession>
<sequence>MQVQYDGNVVCHETKRTLNSLLCTHTLVGGSLRRHHGDELCNKKDESVGGPTAPGGAARAAAAPPGAVRVEFTIMACINYNKKVDESWESRAIRSRGVARESLRIAHALVEQRKENQIDNNRKIECEVIDRVRAVRAGRSRGGRRRRSRYLERVLQERTLSNHSGSGGCNAIAS</sequence>
<keyword evidence="2" id="KW-1185">Reference proteome</keyword>
<evidence type="ECO:0000313" key="1">
    <source>
        <dbReference type="EMBL" id="GBP79246.1"/>
    </source>
</evidence>
<evidence type="ECO:0000313" key="2">
    <source>
        <dbReference type="Proteomes" id="UP000299102"/>
    </source>
</evidence>
<proteinExistence type="predicted"/>
<name>A0A4C1YSJ5_EUMVA</name>
<dbReference type="AlphaFoldDB" id="A0A4C1YSJ5"/>